<organism evidence="1 2">
    <name type="scientific">candidate division WWE3 bacterium GW2011_GWF1_42_14</name>
    <dbReference type="NCBI Taxonomy" id="1619138"/>
    <lineage>
        <taxon>Bacteria</taxon>
        <taxon>Katanobacteria</taxon>
    </lineage>
</organism>
<gene>
    <name evidence="1" type="ORF">UV00_C0022G0008</name>
</gene>
<dbReference type="InterPro" id="IPR021341">
    <property type="entry name" value="DUF2958"/>
</dbReference>
<evidence type="ECO:0000313" key="1">
    <source>
        <dbReference type="EMBL" id="KKS36747.1"/>
    </source>
</evidence>
<evidence type="ECO:0000313" key="2">
    <source>
        <dbReference type="Proteomes" id="UP000033847"/>
    </source>
</evidence>
<protein>
    <recommendedName>
        <fullName evidence="3">DUF2958 domain-containing protein</fullName>
    </recommendedName>
</protein>
<dbReference type="Proteomes" id="UP000033847">
    <property type="component" value="Unassembled WGS sequence"/>
</dbReference>
<evidence type="ECO:0008006" key="3">
    <source>
        <dbReference type="Google" id="ProtNLM"/>
    </source>
</evidence>
<dbReference type="EMBL" id="LCCU01000022">
    <property type="protein sequence ID" value="KKS36747.1"/>
    <property type="molecule type" value="Genomic_DNA"/>
</dbReference>
<dbReference type="Pfam" id="PF11171">
    <property type="entry name" value="DUF2958"/>
    <property type="match status" value="1"/>
</dbReference>
<sequence>MGSMSMLPNNLIFREDSKKGGELIMQLLTKGLLQRFEKIGRQENVSDPIVVAKFFNPTGAGTWYATEYDPAERLFFGFVSIFGDWNDEWGSFSLDELQNYRGKFELGIERDINFDEKPISQVVPKAKL</sequence>
<reference evidence="1 2" key="1">
    <citation type="journal article" date="2015" name="Nature">
        <title>rRNA introns, odd ribosomes, and small enigmatic genomes across a large radiation of phyla.</title>
        <authorList>
            <person name="Brown C.T."/>
            <person name="Hug L.A."/>
            <person name="Thomas B.C."/>
            <person name="Sharon I."/>
            <person name="Castelle C.J."/>
            <person name="Singh A."/>
            <person name="Wilkins M.J."/>
            <person name="Williams K.H."/>
            <person name="Banfield J.F."/>
        </authorList>
    </citation>
    <scope>NUCLEOTIDE SEQUENCE [LARGE SCALE GENOMIC DNA]</scope>
</reference>
<accession>A0A0G0YJ23</accession>
<dbReference type="AlphaFoldDB" id="A0A0G0YJ23"/>
<comment type="caution">
    <text evidence="1">The sequence shown here is derived from an EMBL/GenBank/DDBJ whole genome shotgun (WGS) entry which is preliminary data.</text>
</comment>
<name>A0A0G0YJ23_UNCKA</name>
<proteinExistence type="predicted"/>